<evidence type="ECO:0000256" key="1">
    <source>
        <dbReference type="SAM" id="Phobius"/>
    </source>
</evidence>
<protein>
    <submittedName>
        <fullName evidence="2">Uncharacterized protein</fullName>
    </submittedName>
</protein>
<dbReference type="AlphaFoldDB" id="A0A8H7CNH3"/>
<organism evidence="2 3">
    <name type="scientific">Mycena sanguinolenta</name>
    <dbReference type="NCBI Taxonomy" id="230812"/>
    <lineage>
        <taxon>Eukaryota</taxon>
        <taxon>Fungi</taxon>
        <taxon>Dikarya</taxon>
        <taxon>Basidiomycota</taxon>
        <taxon>Agaricomycotina</taxon>
        <taxon>Agaricomycetes</taxon>
        <taxon>Agaricomycetidae</taxon>
        <taxon>Agaricales</taxon>
        <taxon>Marasmiineae</taxon>
        <taxon>Mycenaceae</taxon>
        <taxon>Mycena</taxon>
    </lineage>
</organism>
<keyword evidence="1" id="KW-0812">Transmembrane</keyword>
<feature type="transmembrane region" description="Helical" evidence="1">
    <location>
        <begin position="178"/>
        <end position="200"/>
    </location>
</feature>
<sequence length="221" mass="24898">MAKIYDRTHSTVDLQLQLWASPACLGRCLLSTHHRTISHLQLWASPSFLWDVARRLPTIERYLHVQFWATRTLRAAYPAYRYTTPQILTFNFWQLDLPGTAAAGLSTIERCDLYPYDTVDLRFQFLATRTLAAASTIKRCTYATLRNSSFPPSSDGHTTSSAPILPCIAIHKFPRAQVASVGIIILFFRFLPGAWLGLALPCDSDSALDFARAPLNKVPQR</sequence>
<dbReference type="EMBL" id="JACAZH010000027">
    <property type="protein sequence ID" value="KAF7341758.1"/>
    <property type="molecule type" value="Genomic_DNA"/>
</dbReference>
<evidence type="ECO:0000313" key="3">
    <source>
        <dbReference type="Proteomes" id="UP000623467"/>
    </source>
</evidence>
<gene>
    <name evidence="2" type="ORF">MSAN_02074600</name>
</gene>
<keyword evidence="3" id="KW-1185">Reference proteome</keyword>
<evidence type="ECO:0000313" key="2">
    <source>
        <dbReference type="EMBL" id="KAF7341758.1"/>
    </source>
</evidence>
<reference evidence="2" key="1">
    <citation type="submission" date="2020-05" db="EMBL/GenBank/DDBJ databases">
        <title>Mycena genomes resolve the evolution of fungal bioluminescence.</title>
        <authorList>
            <person name="Tsai I.J."/>
        </authorList>
    </citation>
    <scope>NUCLEOTIDE SEQUENCE</scope>
    <source>
        <strain evidence="2">160909Yilan</strain>
    </source>
</reference>
<proteinExistence type="predicted"/>
<dbReference type="Proteomes" id="UP000623467">
    <property type="component" value="Unassembled WGS sequence"/>
</dbReference>
<name>A0A8H7CNH3_9AGAR</name>
<keyword evidence="1" id="KW-0472">Membrane</keyword>
<accession>A0A8H7CNH3</accession>
<keyword evidence="1" id="KW-1133">Transmembrane helix</keyword>
<comment type="caution">
    <text evidence="2">The sequence shown here is derived from an EMBL/GenBank/DDBJ whole genome shotgun (WGS) entry which is preliminary data.</text>
</comment>